<dbReference type="AlphaFoldDB" id="A0A9P6SY56"/>
<dbReference type="InterPro" id="IPR002562">
    <property type="entry name" value="3'-5'_exonuclease_dom"/>
</dbReference>
<evidence type="ECO:0000256" key="1">
    <source>
        <dbReference type="ARBA" id="ARBA00022722"/>
    </source>
</evidence>
<proteinExistence type="predicted"/>
<evidence type="ECO:0000259" key="3">
    <source>
        <dbReference type="Pfam" id="PF01612"/>
    </source>
</evidence>
<evidence type="ECO:0000313" key="5">
    <source>
        <dbReference type="Proteomes" id="UP000703661"/>
    </source>
</evidence>
<keyword evidence="1" id="KW-0540">Nuclease</keyword>
<keyword evidence="2" id="KW-0378">Hydrolase</keyword>
<protein>
    <recommendedName>
        <fullName evidence="3">3'-5' exonuclease domain-containing protein</fullName>
    </recommendedName>
</protein>
<evidence type="ECO:0000256" key="2">
    <source>
        <dbReference type="ARBA" id="ARBA00022801"/>
    </source>
</evidence>
<keyword evidence="5" id="KW-1185">Reference proteome</keyword>
<dbReference type="InterPro" id="IPR036397">
    <property type="entry name" value="RNaseH_sf"/>
</dbReference>
<dbReference type="GO" id="GO:0003676">
    <property type="term" value="F:nucleic acid binding"/>
    <property type="evidence" value="ECO:0007669"/>
    <property type="project" value="InterPro"/>
</dbReference>
<dbReference type="OrthoDB" id="1920326at2759"/>
<dbReference type="GO" id="GO:0008408">
    <property type="term" value="F:3'-5' exonuclease activity"/>
    <property type="evidence" value="ECO:0007669"/>
    <property type="project" value="InterPro"/>
</dbReference>
<dbReference type="GO" id="GO:0006139">
    <property type="term" value="P:nucleobase-containing compound metabolic process"/>
    <property type="evidence" value="ECO:0007669"/>
    <property type="project" value="InterPro"/>
</dbReference>
<dbReference type="Pfam" id="PF01612">
    <property type="entry name" value="DNA_pol_A_exo1"/>
    <property type="match status" value="1"/>
</dbReference>
<evidence type="ECO:0000313" key="4">
    <source>
        <dbReference type="EMBL" id="KAG0011181.1"/>
    </source>
</evidence>
<comment type="caution">
    <text evidence="4">The sequence shown here is derived from an EMBL/GenBank/DDBJ whole genome shotgun (WGS) entry which is preliminary data.</text>
</comment>
<name>A0A9P6SY56_9FUNG</name>
<dbReference type="PANTHER" id="PTHR13620">
    <property type="entry name" value="3-5 EXONUCLEASE"/>
    <property type="match status" value="1"/>
</dbReference>
<accession>A0A9P6SY56</accession>
<dbReference type="Proteomes" id="UP000703661">
    <property type="component" value="Unassembled WGS sequence"/>
</dbReference>
<dbReference type="InterPro" id="IPR051132">
    <property type="entry name" value="3-5_Exonuclease_domain"/>
</dbReference>
<feature type="domain" description="3'-5' exonuclease" evidence="3">
    <location>
        <begin position="248"/>
        <end position="305"/>
    </location>
</feature>
<dbReference type="GO" id="GO:0005737">
    <property type="term" value="C:cytoplasm"/>
    <property type="evidence" value="ECO:0007669"/>
    <property type="project" value="TreeGrafter"/>
</dbReference>
<dbReference type="EMBL" id="JAAAID010001193">
    <property type="protein sequence ID" value="KAG0011181.1"/>
    <property type="molecule type" value="Genomic_DNA"/>
</dbReference>
<dbReference type="GO" id="GO:0005634">
    <property type="term" value="C:nucleus"/>
    <property type="evidence" value="ECO:0007669"/>
    <property type="project" value="TreeGrafter"/>
</dbReference>
<dbReference type="InterPro" id="IPR012337">
    <property type="entry name" value="RNaseH-like_sf"/>
</dbReference>
<organism evidence="4 5">
    <name type="scientific">Entomortierella chlamydospora</name>
    <dbReference type="NCBI Taxonomy" id="101097"/>
    <lineage>
        <taxon>Eukaryota</taxon>
        <taxon>Fungi</taxon>
        <taxon>Fungi incertae sedis</taxon>
        <taxon>Mucoromycota</taxon>
        <taxon>Mortierellomycotina</taxon>
        <taxon>Mortierellomycetes</taxon>
        <taxon>Mortierellales</taxon>
        <taxon>Mortierellaceae</taxon>
        <taxon>Entomortierella</taxon>
    </lineage>
</organism>
<sequence>MSPITNHISSGTRVMLSRAQPHLRLLVSFGPTPFHLAARGGIHGGSFHHSTRHGQKTVKVITTTVTSTNSRTTLSRKTSGSVTTKKIVPLRQVTTLSTALSPMANPTIPIDSSRGIIPPLLSRSATTTSFISFGEQGRMTPDGKGRSKVIKEFRSRSSIAQLSPLRFPPPSSIVSAPPDSLPFLDFRTNDSREVYYTKCDQEADLWLESLESNENDGTKIMRDWGVGCASLVELGAIFIQVKEDLDNQRKIRSMAKLTKELLGHSIEKIESVRMCNWQSRNLSSSQLAYAANDVFVTYEVAERIKLLQKSRPSQDYIVELMTIIDNGAEYIRVRGTLQEREFKPFTEEDIIDEVITVGSSPKPKTKNISESLKATTTIAKTAITREPKPIITTNTVTHTQLSIKPVNAKKPQPIHHLGVMNAWSRPKPQVTIPVSKPKPRFRVSGEPEFPYWNNPNDEQAMQFGSRSTVVIISRNQQKRTLCTSRRLDISSIGTLAMKDTTSKHGSDIEEENNGRDLNSVYVPSRILPESLEGMDTLERNQAVWLEAGGRDLSDEITAQKSDSDDDWHLIQNQKLLQSTMSGSFIADQK</sequence>
<dbReference type="SUPFAM" id="SSF53098">
    <property type="entry name" value="Ribonuclease H-like"/>
    <property type="match status" value="1"/>
</dbReference>
<reference evidence="4" key="1">
    <citation type="journal article" date="2020" name="Fungal Divers.">
        <title>Resolving the Mortierellaceae phylogeny through synthesis of multi-gene phylogenetics and phylogenomics.</title>
        <authorList>
            <person name="Vandepol N."/>
            <person name="Liber J."/>
            <person name="Desiro A."/>
            <person name="Na H."/>
            <person name="Kennedy M."/>
            <person name="Barry K."/>
            <person name="Grigoriev I.V."/>
            <person name="Miller A.N."/>
            <person name="O'Donnell K."/>
            <person name="Stajich J.E."/>
            <person name="Bonito G."/>
        </authorList>
    </citation>
    <scope>NUCLEOTIDE SEQUENCE</scope>
    <source>
        <strain evidence="4">NRRL 2769</strain>
    </source>
</reference>
<dbReference type="PANTHER" id="PTHR13620:SF104">
    <property type="entry name" value="EXONUCLEASE 3'-5' DOMAIN-CONTAINING PROTEIN 2"/>
    <property type="match status" value="1"/>
</dbReference>
<dbReference type="Gene3D" id="3.30.420.10">
    <property type="entry name" value="Ribonuclease H-like superfamily/Ribonuclease H"/>
    <property type="match status" value="1"/>
</dbReference>
<gene>
    <name evidence="4" type="ORF">BGZ80_000871</name>
</gene>